<dbReference type="Proteomes" id="UP000316781">
    <property type="component" value="Unassembled WGS sequence"/>
</dbReference>
<organism evidence="1 2">
    <name type="scientific">Methylosinus sporium</name>
    <dbReference type="NCBI Taxonomy" id="428"/>
    <lineage>
        <taxon>Bacteria</taxon>
        <taxon>Pseudomonadati</taxon>
        <taxon>Pseudomonadota</taxon>
        <taxon>Alphaproteobacteria</taxon>
        <taxon>Hyphomicrobiales</taxon>
        <taxon>Methylocystaceae</taxon>
        <taxon>Methylosinus</taxon>
    </lineage>
</organism>
<dbReference type="SUPFAM" id="SSF51294">
    <property type="entry name" value="Hedgehog/intein (Hint) domain"/>
    <property type="match status" value="1"/>
</dbReference>
<reference evidence="1 2" key="1">
    <citation type="submission" date="2019-07" db="EMBL/GenBank/DDBJ databases">
        <title>Ln-dependent methylotrophs.</title>
        <authorList>
            <person name="Tani A."/>
        </authorList>
    </citation>
    <scope>NUCLEOTIDE SEQUENCE [LARGE SCALE GENOMIC DNA]</scope>
    <source>
        <strain evidence="1 2">SM89A</strain>
    </source>
</reference>
<proteinExistence type="predicted"/>
<accession>A0A549SMF7</accession>
<dbReference type="InterPro" id="IPR036844">
    <property type="entry name" value="Hint_dom_sf"/>
</dbReference>
<name>A0A549SMF7_METSR</name>
<dbReference type="EMBL" id="VJMF01000064">
    <property type="protein sequence ID" value="TRL30819.1"/>
    <property type="molecule type" value="Genomic_DNA"/>
</dbReference>
<dbReference type="AlphaFoldDB" id="A0A549SMF7"/>
<dbReference type="NCBIfam" id="TIGR01443">
    <property type="entry name" value="intein_Cterm"/>
    <property type="match status" value="1"/>
</dbReference>
<sequence>MHWLTPAGNPLLKFDHAYDLRAVADVSLEERSTLVYNFEVAQDHNYFVGDEGAEAHNTPGWFWKNALNNTNTPNSIKGRIQTELARTKGD</sequence>
<evidence type="ECO:0000313" key="2">
    <source>
        <dbReference type="Proteomes" id="UP000316781"/>
    </source>
</evidence>
<evidence type="ECO:0000313" key="1">
    <source>
        <dbReference type="EMBL" id="TRL30819.1"/>
    </source>
</evidence>
<gene>
    <name evidence="1" type="ORF">FM996_15260</name>
</gene>
<dbReference type="InterPro" id="IPR030934">
    <property type="entry name" value="Intein_C"/>
</dbReference>
<comment type="caution">
    <text evidence="1">The sequence shown here is derived from an EMBL/GenBank/DDBJ whole genome shotgun (WGS) entry which is preliminary data.</text>
</comment>
<dbReference type="RefSeq" id="WP_142863727.1">
    <property type="nucleotide sequence ID" value="NZ_VJMF01000064.1"/>
</dbReference>
<dbReference type="Gene3D" id="2.170.16.10">
    <property type="entry name" value="Hedgehog/Intein (Hint) domain"/>
    <property type="match status" value="1"/>
</dbReference>
<protein>
    <submittedName>
        <fullName evidence="1">Uncharacterized protein</fullName>
    </submittedName>
</protein>